<keyword evidence="2" id="KW-0472">Membrane</keyword>
<evidence type="ECO:0008006" key="5">
    <source>
        <dbReference type="Google" id="ProtNLM"/>
    </source>
</evidence>
<sequence length="202" mass="22453">MTDNLYAPPQADMSKTPVSAGSDDSFYVVSQRKFTLMFILTFTIYQVYWFYKNWSNYKKQCQLQNSADSDIWPVPRAIFSVFFIHALFRRVDQHADAKQRPLAWDYSTHATTLVVLVVIANLFNSFITGILGVFLGTLVALGLLGGIGYSLRSAQAFINKACGDAQGAANDKLTTANYVWMAVGALMWVLVIFGMVATPPPV</sequence>
<dbReference type="Proteomes" id="UP000609726">
    <property type="component" value="Unassembled WGS sequence"/>
</dbReference>
<feature type="transmembrane region" description="Helical" evidence="2">
    <location>
        <begin position="129"/>
        <end position="151"/>
    </location>
</feature>
<feature type="transmembrane region" description="Helical" evidence="2">
    <location>
        <begin position="71"/>
        <end position="91"/>
    </location>
</feature>
<protein>
    <recommendedName>
        <fullName evidence="5">DUF4234 domain-containing protein</fullName>
    </recommendedName>
</protein>
<dbReference type="RefSeq" id="WP_166882183.1">
    <property type="nucleotide sequence ID" value="NZ_WHJH01000076.1"/>
</dbReference>
<feature type="transmembrane region" description="Helical" evidence="2">
    <location>
        <begin position="103"/>
        <end position="123"/>
    </location>
</feature>
<evidence type="ECO:0000313" key="3">
    <source>
        <dbReference type="EMBL" id="NHZ93498.1"/>
    </source>
</evidence>
<gene>
    <name evidence="3" type="ORF">F2P45_31515</name>
</gene>
<evidence type="ECO:0000256" key="1">
    <source>
        <dbReference type="SAM" id="MobiDB-lite"/>
    </source>
</evidence>
<keyword evidence="2" id="KW-0812">Transmembrane</keyword>
<evidence type="ECO:0000313" key="4">
    <source>
        <dbReference type="Proteomes" id="UP000609726"/>
    </source>
</evidence>
<evidence type="ECO:0000256" key="2">
    <source>
        <dbReference type="SAM" id="Phobius"/>
    </source>
</evidence>
<keyword evidence="4" id="KW-1185">Reference proteome</keyword>
<dbReference type="EMBL" id="WHJH01000076">
    <property type="protein sequence ID" value="NHZ93498.1"/>
    <property type="molecule type" value="Genomic_DNA"/>
</dbReference>
<feature type="transmembrane region" description="Helical" evidence="2">
    <location>
        <begin position="34"/>
        <end position="51"/>
    </location>
</feature>
<accession>A0ABX0P2G6</accession>
<name>A0ABX0P2G6_9BURK</name>
<comment type="caution">
    <text evidence="3">The sequence shown here is derived from an EMBL/GenBank/DDBJ whole genome shotgun (WGS) entry which is preliminary data.</text>
</comment>
<keyword evidence="2" id="KW-1133">Transmembrane helix</keyword>
<reference evidence="3 4" key="1">
    <citation type="submission" date="2019-10" db="EMBL/GenBank/DDBJ databases">
        <title>Taxonomy of Antarctic Massilia spp.: description of Massilia rubra sp. nov., Massilia aquatica sp. nov., Massilia mucilaginosa sp. nov., Massilia frigida sp. nov. isolated from streams, lakes and regoliths.</title>
        <authorList>
            <person name="Holochova P."/>
            <person name="Sedlacek I."/>
            <person name="Kralova S."/>
            <person name="Maslanova I."/>
            <person name="Busse H.-J."/>
            <person name="Stankova E."/>
            <person name="Vrbovska V."/>
            <person name="Kovarovic V."/>
            <person name="Bartak M."/>
            <person name="Svec P."/>
            <person name="Pantucek R."/>
        </authorList>
    </citation>
    <scope>NUCLEOTIDE SEQUENCE [LARGE SCALE GENOMIC DNA]</scope>
    <source>
        <strain evidence="3 4">CCM 8733</strain>
    </source>
</reference>
<feature type="transmembrane region" description="Helical" evidence="2">
    <location>
        <begin position="178"/>
        <end position="197"/>
    </location>
</feature>
<organism evidence="3 4">
    <name type="scientific">Massilia mucilaginosa</name>
    <dbReference type="NCBI Taxonomy" id="2609282"/>
    <lineage>
        <taxon>Bacteria</taxon>
        <taxon>Pseudomonadati</taxon>
        <taxon>Pseudomonadota</taxon>
        <taxon>Betaproteobacteria</taxon>
        <taxon>Burkholderiales</taxon>
        <taxon>Oxalobacteraceae</taxon>
        <taxon>Telluria group</taxon>
        <taxon>Massilia</taxon>
    </lineage>
</organism>
<feature type="region of interest" description="Disordered" evidence="1">
    <location>
        <begin position="1"/>
        <end position="22"/>
    </location>
</feature>
<proteinExistence type="predicted"/>